<evidence type="ECO:0000313" key="1">
    <source>
        <dbReference type="EMBL" id="JAH21945.1"/>
    </source>
</evidence>
<dbReference type="AlphaFoldDB" id="A0A0E9R0E1"/>
<name>A0A0E9R0E1_ANGAN</name>
<proteinExistence type="predicted"/>
<sequence length="40" mass="4803">MSVPILRGQNMGRRWWRERQPMEIHAPSSRQTRLNVRISA</sequence>
<protein>
    <submittedName>
        <fullName evidence="1">Uncharacterized protein</fullName>
    </submittedName>
</protein>
<dbReference type="EMBL" id="GBXM01086632">
    <property type="protein sequence ID" value="JAH21945.1"/>
    <property type="molecule type" value="Transcribed_RNA"/>
</dbReference>
<organism evidence="1">
    <name type="scientific">Anguilla anguilla</name>
    <name type="common">European freshwater eel</name>
    <name type="synonym">Muraena anguilla</name>
    <dbReference type="NCBI Taxonomy" id="7936"/>
    <lineage>
        <taxon>Eukaryota</taxon>
        <taxon>Metazoa</taxon>
        <taxon>Chordata</taxon>
        <taxon>Craniata</taxon>
        <taxon>Vertebrata</taxon>
        <taxon>Euteleostomi</taxon>
        <taxon>Actinopterygii</taxon>
        <taxon>Neopterygii</taxon>
        <taxon>Teleostei</taxon>
        <taxon>Anguilliformes</taxon>
        <taxon>Anguillidae</taxon>
        <taxon>Anguilla</taxon>
    </lineage>
</organism>
<reference evidence="1" key="1">
    <citation type="submission" date="2014-11" db="EMBL/GenBank/DDBJ databases">
        <authorList>
            <person name="Amaro Gonzalez C."/>
        </authorList>
    </citation>
    <scope>NUCLEOTIDE SEQUENCE</scope>
</reference>
<reference evidence="1" key="2">
    <citation type="journal article" date="2015" name="Fish Shellfish Immunol.">
        <title>Early steps in the European eel (Anguilla anguilla)-Vibrio vulnificus interaction in the gills: Role of the RtxA13 toxin.</title>
        <authorList>
            <person name="Callol A."/>
            <person name="Pajuelo D."/>
            <person name="Ebbesson L."/>
            <person name="Teles M."/>
            <person name="MacKenzie S."/>
            <person name="Amaro C."/>
        </authorList>
    </citation>
    <scope>NUCLEOTIDE SEQUENCE</scope>
</reference>
<accession>A0A0E9R0E1</accession>